<protein>
    <submittedName>
        <fullName evidence="1">Uncharacterized protein</fullName>
    </submittedName>
</protein>
<name>A0A6M3KUE2_9ZZZZ</name>
<sequence length="147" mass="15976">MDALNHVILPTRIRKGLELAGKKLMQDTVTGLPTTPIRRPNYPVEAQRQAGELRASGAVFVDGMKKADSTQYGETATGKYQPQAYGGTPIDKTSHEACVVFNAPYAATQHESFPEKTQKGAGMHFMSEKLTANAPEYIAIVVEAIKL</sequence>
<dbReference type="AlphaFoldDB" id="A0A6M3KUE2"/>
<proteinExistence type="predicted"/>
<organism evidence="1">
    <name type="scientific">viral metagenome</name>
    <dbReference type="NCBI Taxonomy" id="1070528"/>
    <lineage>
        <taxon>unclassified sequences</taxon>
        <taxon>metagenomes</taxon>
        <taxon>organismal metagenomes</taxon>
    </lineage>
</organism>
<gene>
    <name evidence="1" type="ORF">MM415B02290_0012</name>
</gene>
<accession>A0A6M3KUE2</accession>
<reference evidence="1" key="1">
    <citation type="submission" date="2020-03" db="EMBL/GenBank/DDBJ databases">
        <title>The deep terrestrial virosphere.</title>
        <authorList>
            <person name="Holmfeldt K."/>
            <person name="Nilsson E."/>
            <person name="Simone D."/>
            <person name="Lopez-Fernandez M."/>
            <person name="Wu X."/>
            <person name="de Brujin I."/>
            <person name="Lundin D."/>
            <person name="Andersson A."/>
            <person name="Bertilsson S."/>
            <person name="Dopson M."/>
        </authorList>
    </citation>
    <scope>NUCLEOTIDE SEQUENCE</scope>
    <source>
        <strain evidence="1">MM415B02290</strain>
    </source>
</reference>
<dbReference type="EMBL" id="MT142551">
    <property type="protein sequence ID" value="QJA85064.1"/>
    <property type="molecule type" value="Genomic_DNA"/>
</dbReference>
<evidence type="ECO:0000313" key="1">
    <source>
        <dbReference type="EMBL" id="QJA85064.1"/>
    </source>
</evidence>